<proteinExistence type="predicted"/>
<comment type="caution">
    <text evidence="2">The sequence shown here is derived from an EMBL/GenBank/DDBJ whole genome shotgun (WGS) entry which is preliminary data.</text>
</comment>
<reference evidence="3" key="1">
    <citation type="journal article" date="2019" name="Int. J. Syst. Evol. Microbiol.">
        <title>The Global Catalogue of Microorganisms (GCM) 10K type strain sequencing project: providing services to taxonomists for standard genome sequencing and annotation.</title>
        <authorList>
            <consortium name="The Broad Institute Genomics Platform"/>
            <consortium name="The Broad Institute Genome Sequencing Center for Infectious Disease"/>
            <person name="Wu L."/>
            <person name="Ma J."/>
        </authorList>
    </citation>
    <scope>NUCLEOTIDE SEQUENCE [LARGE SCALE GENOMIC DNA]</scope>
    <source>
        <strain evidence="3">CGMCC 1.10363</strain>
    </source>
</reference>
<gene>
    <name evidence="2" type="ORF">ACFOYW_06130</name>
</gene>
<dbReference type="Pfam" id="PF13031">
    <property type="entry name" value="DUF3892"/>
    <property type="match status" value="1"/>
</dbReference>
<evidence type="ECO:0000256" key="1">
    <source>
        <dbReference type="SAM" id="MobiDB-lite"/>
    </source>
</evidence>
<organism evidence="2 3">
    <name type="scientific">Gryllotalpicola reticulitermitis</name>
    <dbReference type="NCBI Taxonomy" id="1184153"/>
    <lineage>
        <taxon>Bacteria</taxon>
        <taxon>Bacillati</taxon>
        <taxon>Actinomycetota</taxon>
        <taxon>Actinomycetes</taxon>
        <taxon>Micrococcales</taxon>
        <taxon>Microbacteriaceae</taxon>
        <taxon>Gryllotalpicola</taxon>
    </lineage>
</organism>
<keyword evidence="3" id="KW-1185">Reference proteome</keyword>
<protein>
    <submittedName>
        <fullName evidence="2">DUF3892 domain-containing protein</fullName>
    </submittedName>
</protein>
<accession>A0ABV8Q4N9</accession>
<sequence length="87" mass="9774">MSDRPVTRTGKNHSGGDITEIGNFTDAWSPRAKADAVRDIETGAHTYYVPWRDGRTEIRVIDGPNGKYLRTDRDNTSRNNLLDLQGL</sequence>
<evidence type="ECO:0000313" key="2">
    <source>
        <dbReference type="EMBL" id="MFC4242942.1"/>
    </source>
</evidence>
<evidence type="ECO:0000313" key="3">
    <source>
        <dbReference type="Proteomes" id="UP001595900"/>
    </source>
</evidence>
<dbReference type="InterPro" id="IPR024997">
    <property type="entry name" value="DUF3892"/>
</dbReference>
<dbReference type="Proteomes" id="UP001595900">
    <property type="component" value="Unassembled WGS sequence"/>
</dbReference>
<name>A0ABV8Q4N9_9MICO</name>
<dbReference type="EMBL" id="JBHSCN010000004">
    <property type="protein sequence ID" value="MFC4242942.1"/>
    <property type="molecule type" value="Genomic_DNA"/>
</dbReference>
<feature type="region of interest" description="Disordered" evidence="1">
    <location>
        <begin position="1"/>
        <end position="23"/>
    </location>
</feature>
<dbReference type="RefSeq" id="WP_390227907.1">
    <property type="nucleotide sequence ID" value="NZ_JBHSCN010000004.1"/>
</dbReference>